<name>A0A3M7P2R9_BRAPC</name>
<dbReference type="EMBL" id="REGN01013877">
    <property type="protein sequence ID" value="RMZ93358.1"/>
    <property type="molecule type" value="Genomic_DNA"/>
</dbReference>
<proteinExistence type="predicted"/>
<keyword evidence="2" id="KW-1185">Reference proteome</keyword>
<accession>A0A3M7P2R9</accession>
<evidence type="ECO:0000313" key="1">
    <source>
        <dbReference type="EMBL" id="RMZ93358.1"/>
    </source>
</evidence>
<sequence length="123" mass="14834">MEQFRKREVGIEFRLEYRYFLSESSSLHRHILRPFIASHFSTVNLSSFSIAYETNQSLCPSSQLSIEASFFAELKLKNNQRKIVRILIKTIIFFHETKIDTKIFNRFKKNRKIFNLNLKRRKE</sequence>
<dbReference type="Proteomes" id="UP000276133">
    <property type="component" value="Unassembled WGS sequence"/>
</dbReference>
<reference evidence="1 2" key="1">
    <citation type="journal article" date="2018" name="Sci. Rep.">
        <title>Genomic signatures of local adaptation to the degree of environmental predictability in rotifers.</title>
        <authorList>
            <person name="Franch-Gras L."/>
            <person name="Hahn C."/>
            <person name="Garcia-Roger E.M."/>
            <person name="Carmona M.J."/>
            <person name="Serra M."/>
            <person name="Gomez A."/>
        </authorList>
    </citation>
    <scope>NUCLEOTIDE SEQUENCE [LARGE SCALE GENOMIC DNA]</scope>
    <source>
        <strain evidence="1">HYR1</strain>
    </source>
</reference>
<protein>
    <submittedName>
        <fullName evidence="1">Uncharacterized protein</fullName>
    </submittedName>
</protein>
<dbReference type="AlphaFoldDB" id="A0A3M7P2R9"/>
<organism evidence="1 2">
    <name type="scientific">Brachionus plicatilis</name>
    <name type="common">Marine rotifer</name>
    <name type="synonym">Brachionus muelleri</name>
    <dbReference type="NCBI Taxonomy" id="10195"/>
    <lineage>
        <taxon>Eukaryota</taxon>
        <taxon>Metazoa</taxon>
        <taxon>Spiralia</taxon>
        <taxon>Gnathifera</taxon>
        <taxon>Rotifera</taxon>
        <taxon>Eurotatoria</taxon>
        <taxon>Monogononta</taxon>
        <taxon>Pseudotrocha</taxon>
        <taxon>Ploima</taxon>
        <taxon>Brachionidae</taxon>
        <taxon>Brachionus</taxon>
    </lineage>
</organism>
<evidence type="ECO:0000313" key="2">
    <source>
        <dbReference type="Proteomes" id="UP000276133"/>
    </source>
</evidence>
<gene>
    <name evidence="1" type="ORF">BpHYR1_045219</name>
</gene>
<comment type="caution">
    <text evidence="1">The sequence shown here is derived from an EMBL/GenBank/DDBJ whole genome shotgun (WGS) entry which is preliminary data.</text>
</comment>